<organism evidence="2">
    <name type="scientific">uncultured Caldicellulosiruptor sp</name>
    <dbReference type="NCBI Taxonomy" id="569407"/>
    <lineage>
        <taxon>Bacteria</taxon>
        <taxon>Bacillati</taxon>
        <taxon>Bacillota</taxon>
        <taxon>Bacillota incertae sedis</taxon>
        <taxon>Caldicellulosiruptorales</taxon>
        <taxon>Caldicellulosiruptoraceae</taxon>
        <taxon>Caldicellulosiruptor</taxon>
        <taxon>environmental samples</taxon>
    </lineage>
</organism>
<dbReference type="SUPFAM" id="SSF53756">
    <property type="entry name" value="UDP-Glycosyltransferase/glycogen phosphorylase"/>
    <property type="match status" value="1"/>
</dbReference>
<sequence length="74" mass="7430">HQSSEEVHAILAGLPFHAIVNVSRSEGVPVSLMEAMSYGIPAVALDVGGTAELICDGGGILLKESASAADVSLA</sequence>
<evidence type="ECO:0000259" key="1">
    <source>
        <dbReference type="Pfam" id="PF00534"/>
    </source>
</evidence>
<name>A0A060C0J0_9FIRM</name>
<feature type="domain" description="Glycosyl transferase family 1" evidence="1">
    <location>
        <begin position="3"/>
        <end position="69"/>
    </location>
</feature>
<proteinExistence type="predicted"/>
<reference evidence="2" key="1">
    <citation type="journal article" date="2013" name="Environ. Microbiol.">
        <title>Seasonally variable intestinal metagenomes of the red palm weevil (Rhynchophorus ferrugineus).</title>
        <authorList>
            <person name="Jia S."/>
            <person name="Zhang X."/>
            <person name="Zhang G."/>
            <person name="Yin A."/>
            <person name="Zhang S."/>
            <person name="Li F."/>
            <person name="Wang L."/>
            <person name="Zhao D."/>
            <person name="Yun Q."/>
            <person name="Tala"/>
            <person name="Wang J."/>
            <person name="Sun G."/>
            <person name="Baabdullah M."/>
            <person name="Yu X."/>
            <person name="Hu S."/>
            <person name="Al-Mssallem I.S."/>
            <person name="Yu J."/>
        </authorList>
    </citation>
    <scope>NUCLEOTIDE SEQUENCE</scope>
</reference>
<evidence type="ECO:0000313" key="2">
    <source>
        <dbReference type="EMBL" id="AIA90198.1"/>
    </source>
</evidence>
<dbReference type="EMBL" id="KF122900">
    <property type="protein sequence ID" value="AIA90198.1"/>
    <property type="molecule type" value="Genomic_DNA"/>
</dbReference>
<accession>A0A060C0J0</accession>
<dbReference type="AlphaFoldDB" id="A0A060C0J0"/>
<dbReference type="Gene3D" id="3.40.50.2000">
    <property type="entry name" value="Glycogen Phosphorylase B"/>
    <property type="match status" value="1"/>
</dbReference>
<feature type="non-terminal residue" evidence="2">
    <location>
        <position position="1"/>
    </location>
</feature>
<protein>
    <submittedName>
        <fullName evidence="2">CAZy families GT4 protein</fullName>
    </submittedName>
</protein>
<feature type="non-terminal residue" evidence="2">
    <location>
        <position position="74"/>
    </location>
</feature>
<dbReference type="GO" id="GO:0016757">
    <property type="term" value="F:glycosyltransferase activity"/>
    <property type="evidence" value="ECO:0007669"/>
    <property type="project" value="InterPro"/>
</dbReference>
<dbReference type="InterPro" id="IPR001296">
    <property type="entry name" value="Glyco_trans_1"/>
</dbReference>
<dbReference type="Pfam" id="PF00534">
    <property type="entry name" value="Glycos_transf_1"/>
    <property type="match status" value="1"/>
</dbReference>